<protein>
    <submittedName>
        <fullName evidence="2">Uncharacterized protein</fullName>
    </submittedName>
</protein>
<evidence type="ECO:0000313" key="3">
    <source>
        <dbReference type="Proteomes" id="UP000314294"/>
    </source>
</evidence>
<feature type="compositionally biased region" description="Polar residues" evidence="1">
    <location>
        <begin position="50"/>
        <end position="61"/>
    </location>
</feature>
<name>A0A4Z2ECE8_9TELE</name>
<evidence type="ECO:0000313" key="2">
    <source>
        <dbReference type="EMBL" id="TNN26526.1"/>
    </source>
</evidence>
<feature type="region of interest" description="Disordered" evidence="1">
    <location>
        <begin position="1"/>
        <end position="75"/>
    </location>
</feature>
<reference evidence="2 3" key="1">
    <citation type="submission" date="2019-03" db="EMBL/GenBank/DDBJ databases">
        <title>First draft genome of Liparis tanakae, snailfish: a comprehensive survey of snailfish specific genes.</title>
        <authorList>
            <person name="Kim W."/>
            <person name="Song I."/>
            <person name="Jeong J.-H."/>
            <person name="Kim D."/>
            <person name="Kim S."/>
            <person name="Ryu S."/>
            <person name="Song J.Y."/>
            <person name="Lee S.K."/>
        </authorList>
    </citation>
    <scope>NUCLEOTIDE SEQUENCE [LARGE SCALE GENOMIC DNA]</scope>
    <source>
        <tissue evidence="2">Muscle</tissue>
    </source>
</reference>
<gene>
    <name evidence="2" type="ORF">EYF80_063336</name>
</gene>
<organism evidence="2 3">
    <name type="scientific">Liparis tanakae</name>
    <name type="common">Tanaka's snailfish</name>
    <dbReference type="NCBI Taxonomy" id="230148"/>
    <lineage>
        <taxon>Eukaryota</taxon>
        <taxon>Metazoa</taxon>
        <taxon>Chordata</taxon>
        <taxon>Craniata</taxon>
        <taxon>Vertebrata</taxon>
        <taxon>Euteleostomi</taxon>
        <taxon>Actinopterygii</taxon>
        <taxon>Neopterygii</taxon>
        <taxon>Teleostei</taxon>
        <taxon>Neoteleostei</taxon>
        <taxon>Acanthomorphata</taxon>
        <taxon>Eupercaria</taxon>
        <taxon>Perciformes</taxon>
        <taxon>Cottioidei</taxon>
        <taxon>Cottales</taxon>
        <taxon>Liparidae</taxon>
        <taxon>Liparis</taxon>
    </lineage>
</organism>
<dbReference type="EMBL" id="SRLO01010049">
    <property type="protein sequence ID" value="TNN26526.1"/>
    <property type="molecule type" value="Genomic_DNA"/>
</dbReference>
<accession>A0A4Z2ECE8</accession>
<comment type="caution">
    <text evidence="2">The sequence shown here is derived from an EMBL/GenBank/DDBJ whole genome shotgun (WGS) entry which is preliminary data.</text>
</comment>
<keyword evidence="3" id="KW-1185">Reference proteome</keyword>
<dbReference type="Proteomes" id="UP000314294">
    <property type="component" value="Unassembled WGS sequence"/>
</dbReference>
<sequence>MTMQQRRSRQKSVAHKHRNNDVDPDVSNSNGPPQLSERHGSKVHLLAPPNVSTLPSVQENTAPAAGLAPPQVARP</sequence>
<feature type="compositionally biased region" description="Basic residues" evidence="1">
    <location>
        <begin position="1"/>
        <end position="18"/>
    </location>
</feature>
<dbReference type="AlphaFoldDB" id="A0A4Z2ECE8"/>
<evidence type="ECO:0000256" key="1">
    <source>
        <dbReference type="SAM" id="MobiDB-lite"/>
    </source>
</evidence>
<proteinExistence type="predicted"/>